<proteinExistence type="predicted"/>
<gene>
    <name evidence="1" type="ORF">QVD17_02417</name>
</gene>
<name>A0AAD8P2D6_TARER</name>
<evidence type="ECO:0000313" key="1">
    <source>
        <dbReference type="EMBL" id="KAK1436635.1"/>
    </source>
</evidence>
<reference evidence="1" key="1">
    <citation type="journal article" date="2023" name="bioRxiv">
        <title>Improved chromosome-level genome assembly for marigold (Tagetes erecta).</title>
        <authorList>
            <person name="Jiang F."/>
            <person name="Yuan L."/>
            <person name="Wang S."/>
            <person name="Wang H."/>
            <person name="Xu D."/>
            <person name="Wang A."/>
            <person name="Fan W."/>
        </authorList>
    </citation>
    <scope>NUCLEOTIDE SEQUENCE</scope>
    <source>
        <strain evidence="1">WSJ</strain>
        <tissue evidence="1">Leaf</tissue>
    </source>
</reference>
<accession>A0AAD8P2D6</accession>
<evidence type="ECO:0000313" key="2">
    <source>
        <dbReference type="Proteomes" id="UP001229421"/>
    </source>
</evidence>
<keyword evidence="2" id="KW-1185">Reference proteome</keyword>
<dbReference type="AlphaFoldDB" id="A0AAD8P2D6"/>
<organism evidence="1 2">
    <name type="scientific">Tagetes erecta</name>
    <name type="common">African marigold</name>
    <dbReference type="NCBI Taxonomy" id="13708"/>
    <lineage>
        <taxon>Eukaryota</taxon>
        <taxon>Viridiplantae</taxon>
        <taxon>Streptophyta</taxon>
        <taxon>Embryophyta</taxon>
        <taxon>Tracheophyta</taxon>
        <taxon>Spermatophyta</taxon>
        <taxon>Magnoliopsida</taxon>
        <taxon>eudicotyledons</taxon>
        <taxon>Gunneridae</taxon>
        <taxon>Pentapetalae</taxon>
        <taxon>asterids</taxon>
        <taxon>campanulids</taxon>
        <taxon>Asterales</taxon>
        <taxon>Asteraceae</taxon>
        <taxon>Asteroideae</taxon>
        <taxon>Heliantheae alliance</taxon>
        <taxon>Tageteae</taxon>
        <taxon>Tagetes</taxon>
    </lineage>
</organism>
<protein>
    <submittedName>
        <fullName evidence="1">Uncharacterized protein</fullName>
    </submittedName>
</protein>
<comment type="caution">
    <text evidence="1">The sequence shown here is derived from an EMBL/GenBank/DDBJ whole genome shotgun (WGS) entry which is preliminary data.</text>
</comment>
<dbReference type="EMBL" id="JAUHHV010000001">
    <property type="protein sequence ID" value="KAK1436635.1"/>
    <property type="molecule type" value="Genomic_DNA"/>
</dbReference>
<sequence length="73" mass="8392">MSADVKLRKIEDMVREIENRCKEIMSKEEQVEDPNQPQEQDECVGVERLKNGDLSCAVHVAGNNFEMLIENND</sequence>
<dbReference type="Proteomes" id="UP001229421">
    <property type="component" value="Unassembled WGS sequence"/>
</dbReference>